<gene>
    <name evidence="6" type="primary">nodS</name>
    <name evidence="6" type="ORF">AB3X84_28710</name>
</gene>
<dbReference type="NCBIfam" id="NF041650">
    <property type="entry name" value="nod_mtase_NodS"/>
    <property type="match status" value="1"/>
</dbReference>
<protein>
    <recommendedName>
        <fullName evidence="3">Nodulation protein S</fullName>
    </recommendedName>
</protein>
<dbReference type="PANTHER" id="PTHR43464">
    <property type="entry name" value="METHYLTRANSFERASE"/>
    <property type="match status" value="1"/>
</dbReference>
<sequence>MTHVTHFDLLRRELEADDPWQLDSNPFEHERHMHMLQLSLVDGPITHALEVGCAAGAFTEKLAPHCARLTVTDVMPQALARTRSRLMDPPHAKWILSDVQHFSSSERFDLIVVAEVFYYLTNIAEVREAICNLACVLAPAGRLVFASARDANCRRWGHIAGAETVLAMLNEQFTEIERIECLGQSSNEDCLLARFHNPVHFSHQSDCPR</sequence>
<comment type="function">
    <text evidence="1">SAM-utilizing methyltransferase involved in nod factor synthesis.</text>
</comment>
<keyword evidence="6" id="KW-0489">Methyltransferase</keyword>
<evidence type="ECO:0000256" key="2">
    <source>
        <dbReference type="ARBA" id="ARBA00009103"/>
    </source>
</evidence>
<keyword evidence="5 6" id="KW-0808">Transferase</keyword>
<dbReference type="SUPFAM" id="SSF53335">
    <property type="entry name" value="S-adenosyl-L-methionine-dependent methyltransferases"/>
    <property type="match status" value="1"/>
</dbReference>
<dbReference type="EMBL" id="JBFPKE010000021">
    <property type="protein sequence ID" value="MEX3753964.1"/>
    <property type="molecule type" value="Genomic_DNA"/>
</dbReference>
<evidence type="ECO:0000256" key="3">
    <source>
        <dbReference type="ARBA" id="ARBA00014643"/>
    </source>
</evidence>
<evidence type="ECO:0000313" key="6">
    <source>
        <dbReference type="EMBL" id="MEX3753964.1"/>
    </source>
</evidence>
<evidence type="ECO:0000256" key="4">
    <source>
        <dbReference type="ARBA" id="ARBA00022458"/>
    </source>
</evidence>
<evidence type="ECO:0000256" key="1">
    <source>
        <dbReference type="ARBA" id="ARBA00002707"/>
    </source>
</evidence>
<comment type="caution">
    <text evidence="6">The sequence shown here is derived from an EMBL/GenBank/DDBJ whole genome shotgun (WGS) entry which is preliminary data.</text>
</comment>
<dbReference type="Pfam" id="PF05401">
    <property type="entry name" value="NodS"/>
    <property type="match status" value="1"/>
</dbReference>
<dbReference type="InterPro" id="IPR020944">
    <property type="entry name" value="NodS"/>
</dbReference>
<proteinExistence type="inferred from homology"/>
<dbReference type="InterPro" id="IPR029063">
    <property type="entry name" value="SAM-dependent_MTases_sf"/>
</dbReference>
<name>A0ABV3WL64_9BURK</name>
<keyword evidence="4" id="KW-0536">Nodulation</keyword>
<dbReference type="Proteomes" id="UP001558535">
    <property type="component" value="Unassembled WGS sequence"/>
</dbReference>
<dbReference type="Gene3D" id="3.40.50.150">
    <property type="entry name" value="Vaccinia Virus protein VP39"/>
    <property type="match status" value="1"/>
</dbReference>
<comment type="similarity">
    <text evidence="2">Belongs to the NodS family.</text>
</comment>
<dbReference type="RefSeq" id="WP_368580682.1">
    <property type="nucleotide sequence ID" value="NZ_JBFPKB010000024.1"/>
</dbReference>
<dbReference type="PANTHER" id="PTHR43464:SF49">
    <property type="entry name" value="TELLURITE METHYLTRANSFERASE"/>
    <property type="match status" value="1"/>
</dbReference>
<dbReference type="GO" id="GO:0008168">
    <property type="term" value="F:methyltransferase activity"/>
    <property type="evidence" value="ECO:0007669"/>
    <property type="project" value="UniProtKB-KW"/>
</dbReference>
<dbReference type="InterPro" id="IPR008715">
    <property type="entry name" value="SAM-MeTfrase_NodS-like"/>
</dbReference>
<keyword evidence="7" id="KW-1185">Reference proteome</keyword>
<reference evidence="6 7" key="1">
    <citation type="submission" date="2024-07" db="EMBL/GenBank/DDBJ databases">
        <title>A survey of Mimosa microsymbionts across Brazilian biomes reveals a high diversity of Paraburkholderia nodulating endemic species, but also that Cupriavidus is common as a symbiont of widespread species.</title>
        <authorList>
            <person name="Rouws L."/>
            <person name="Barauna A."/>
            <person name="Beukes C."/>
            <person name="Rouws J.R.C."/>
            <person name="De Faria S.M."/>
            <person name="Gross E."/>
            <person name="Bueno Dos Reis Junior F."/>
            <person name="Simon M.F."/>
            <person name="Maluk M."/>
            <person name="Odee D.W."/>
            <person name="Kenicer G."/>
            <person name="Young J.P.W."/>
            <person name="Reis V.M."/>
            <person name="Zilli J."/>
            <person name="James E.K."/>
        </authorList>
    </citation>
    <scope>NUCLEOTIDE SEQUENCE [LARGE SCALE GENOMIC DNA]</scope>
    <source>
        <strain evidence="6 7">BR14375</strain>
    </source>
</reference>
<dbReference type="PIRSF" id="PIRSF009310">
    <property type="entry name" value="NodS"/>
    <property type="match status" value="1"/>
</dbReference>
<dbReference type="GO" id="GO:0032259">
    <property type="term" value="P:methylation"/>
    <property type="evidence" value="ECO:0007669"/>
    <property type="project" value="UniProtKB-KW"/>
</dbReference>
<dbReference type="CDD" id="cd02440">
    <property type="entry name" value="AdoMet_MTases"/>
    <property type="match status" value="1"/>
</dbReference>
<organism evidence="6 7">
    <name type="scientific">Paraburkholderia phenoliruptrix</name>
    <dbReference type="NCBI Taxonomy" id="252970"/>
    <lineage>
        <taxon>Bacteria</taxon>
        <taxon>Pseudomonadati</taxon>
        <taxon>Pseudomonadota</taxon>
        <taxon>Betaproteobacteria</taxon>
        <taxon>Burkholderiales</taxon>
        <taxon>Burkholderiaceae</taxon>
        <taxon>Paraburkholderia</taxon>
    </lineage>
</organism>
<accession>A0ABV3WL64</accession>
<evidence type="ECO:0000313" key="7">
    <source>
        <dbReference type="Proteomes" id="UP001558535"/>
    </source>
</evidence>
<evidence type="ECO:0000256" key="5">
    <source>
        <dbReference type="ARBA" id="ARBA00022679"/>
    </source>
</evidence>